<evidence type="ECO:0000256" key="6">
    <source>
        <dbReference type="ARBA" id="ARBA00047899"/>
    </source>
</evidence>
<dbReference type="EC" id="2.7.11.1" evidence="8"/>
<feature type="region of interest" description="Disordered" evidence="10">
    <location>
        <begin position="336"/>
        <end position="382"/>
    </location>
</feature>
<feature type="domain" description="Protein kinase" evidence="11">
    <location>
        <begin position="34"/>
        <end position="299"/>
    </location>
</feature>
<evidence type="ECO:0000313" key="13">
    <source>
        <dbReference type="Proteomes" id="UP001604335"/>
    </source>
</evidence>
<evidence type="ECO:0000256" key="2">
    <source>
        <dbReference type="ARBA" id="ARBA00022679"/>
    </source>
</evidence>
<dbReference type="Gene3D" id="2.160.20.80">
    <property type="entry name" value="E3 ubiquitin-protein ligase SopA"/>
    <property type="match status" value="1"/>
</dbReference>
<dbReference type="RefSeq" id="WP_099531481.1">
    <property type="nucleotide sequence ID" value="NZ_JAZAQF010000002.1"/>
</dbReference>
<dbReference type="SUPFAM" id="SSF141571">
    <property type="entry name" value="Pentapeptide repeat-like"/>
    <property type="match status" value="1"/>
</dbReference>
<dbReference type="NCBIfam" id="NF045510">
    <property type="entry name" value="4Cys_prefix_kin"/>
    <property type="match status" value="1"/>
</dbReference>
<proteinExistence type="inferred from homology"/>
<dbReference type="Gene3D" id="3.30.200.20">
    <property type="entry name" value="Phosphorylase Kinase, domain 1"/>
    <property type="match status" value="1"/>
</dbReference>
<dbReference type="PIRSF" id="PIRSF000647">
    <property type="entry name" value="Ser/Thr_PK_SpkB"/>
    <property type="match status" value="1"/>
</dbReference>
<keyword evidence="1 8" id="KW-0723">Serine/threonine-protein kinase</keyword>
<dbReference type="InterPro" id="IPR017441">
    <property type="entry name" value="Protein_kinase_ATP_BS"/>
</dbReference>
<dbReference type="InterPro" id="IPR011009">
    <property type="entry name" value="Kinase-like_dom_sf"/>
</dbReference>
<evidence type="ECO:0000256" key="8">
    <source>
        <dbReference type="PIRNR" id="PIRNR000647"/>
    </source>
</evidence>
<evidence type="ECO:0000256" key="10">
    <source>
        <dbReference type="SAM" id="MobiDB-lite"/>
    </source>
</evidence>
<accession>A0ABW7C5N5</accession>
<evidence type="ECO:0000256" key="3">
    <source>
        <dbReference type="ARBA" id="ARBA00022741"/>
    </source>
</evidence>
<comment type="similarity">
    <text evidence="8">Belongs to the protein kinase superfamily. Ser/Thr protein kinase family.</text>
</comment>
<evidence type="ECO:0000259" key="11">
    <source>
        <dbReference type="PROSITE" id="PS50011"/>
    </source>
</evidence>
<comment type="catalytic activity">
    <reaction evidence="6 8">
        <text>L-threonyl-[protein] + ATP = O-phospho-L-threonyl-[protein] + ADP + H(+)</text>
        <dbReference type="Rhea" id="RHEA:46608"/>
        <dbReference type="Rhea" id="RHEA-COMP:11060"/>
        <dbReference type="Rhea" id="RHEA-COMP:11605"/>
        <dbReference type="ChEBI" id="CHEBI:15378"/>
        <dbReference type="ChEBI" id="CHEBI:30013"/>
        <dbReference type="ChEBI" id="CHEBI:30616"/>
        <dbReference type="ChEBI" id="CHEBI:61977"/>
        <dbReference type="ChEBI" id="CHEBI:456216"/>
        <dbReference type="EC" id="2.7.11.1"/>
    </reaction>
</comment>
<dbReference type="PANTHER" id="PTHR24363:SF0">
    <property type="entry name" value="SERINE_THREONINE KINASE LIKE DOMAIN CONTAINING 1"/>
    <property type="match status" value="1"/>
</dbReference>
<keyword evidence="3 8" id="KW-0547">Nucleotide-binding</keyword>
<name>A0ABW7C5N5_9CYAN</name>
<evidence type="ECO:0000256" key="7">
    <source>
        <dbReference type="ARBA" id="ARBA00048679"/>
    </source>
</evidence>
<keyword evidence="2 8" id="KW-0808">Transferase</keyword>
<evidence type="ECO:0000256" key="1">
    <source>
        <dbReference type="ARBA" id="ARBA00022527"/>
    </source>
</evidence>
<dbReference type="SUPFAM" id="SSF56112">
    <property type="entry name" value="Protein kinase-like (PK-like)"/>
    <property type="match status" value="1"/>
</dbReference>
<dbReference type="Pfam" id="PF13599">
    <property type="entry name" value="Pentapeptide_4"/>
    <property type="match status" value="1"/>
</dbReference>
<protein>
    <recommendedName>
        <fullName evidence="8">Serine/threonine-protein kinase B</fullName>
        <ecNumber evidence="8">2.7.11.1</ecNumber>
    </recommendedName>
</protein>
<reference evidence="13" key="1">
    <citation type="journal article" date="2024" name="Algal Res.">
        <title>Biochemical, toxicological and genomic investigation of a high-biomass producing Limnothrix strain isolated from Italian shallow drinking water reservoir.</title>
        <authorList>
            <person name="Simonazzi M."/>
            <person name="Shishido T.K."/>
            <person name="Delbaje E."/>
            <person name="Wahlsten M."/>
            <person name="Fewer D.P."/>
            <person name="Sivonen K."/>
            <person name="Pezzolesi L."/>
            <person name="Pistocchi R."/>
        </authorList>
    </citation>
    <scope>NUCLEOTIDE SEQUENCE [LARGE SCALE GENOMIC DNA]</scope>
    <source>
        <strain evidence="13">LRLZ20PSL1</strain>
    </source>
</reference>
<dbReference type="Pfam" id="PF00069">
    <property type="entry name" value="Pkinase"/>
    <property type="match status" value="1"/>
</dbReference>
<feature type="compositionally biased region" description="Low complexity" evidence="10">
    <location>
        <begin position="348"/>
        <end position="366"/>
    </location>
</feature>
<dbReference type="CDD" id="cd14014">
    <property type="entry name" value="STKc_PknB_like"/>
    <property type="match status" value="1"/>
</dbReference>
<dbReference type="EMBL" id="JAZAQF010000002">
    <property type="protein sequence ID" value="MFG3816188.1"/>
    <property type="molecule type" value="Genomic_DNA"/>
</dbReference>
<dbReference type="InterPro" id="IPR001646">
    <property type="entry name" value="5peptide_repeat"/>
</dbReference>
<dbReference type="InterPro" id="IPR016252">
    <property type="entry name" value="Ser/Thr_kinase_SpkB"/>
</dbReference>
<dbReference type="InterPro" id="IPR000719">
    <property type="entry name" value="Prot_kinase_dom"/>
</dbReference>
<keyword evidence="5 8" id="KW-0067">ATP-binding</keyword>
<feature type="binding site" evidence="9">
    <location>
        <position position="65"/>
    </location>
    <ligand>
        <name>ATP</name>
        <dbReference type="ChEBI" id="CHEBI:30616"/>
    </ligand>
</feature>
<dbReference type="Gene3D" id="1.10.510.10">
    <property type="entry name" value="Transferase(Phosphotransferase) domain 1"/>
    <property type="match status" value="1"/>
</dbReference>
<evidence type="ECO:0000313" key="12">
    <source>
        <dbReference type="EMBL" id="MFG3816188.1"/>
    </source>
</evidence>
<dbReference type="PROSITE" id="PS50011">
    <property type="entry name" value="PROTEIN_KINASE_DOM"/>
    <property type="match status" value="1"/>
</dbReference>
<keyword evidence="13" id="KW-1185">Reference proteome</keyword>
<evidence type="ECO:0000256" key="5">
    <source>
        <dbReference type="ARBA" id="ARBA00022840"/>
    </source>
</evidence>
<organism evidence="12 13">
    <name type="scientific">Limnothrix redekei LRLZ20PSL1</name>
    <dbReference type="NCBI Taxonomy" id="3112953"/>
    <lineage>
        <taxon>Bacteria</taxon>
        <taxon>Bacillati</taxon>
        <taxon>Cyanobacteriota</taxon>
        <taxon>Cyanophyceae</taxon>
        <taxon>Pseudanabaenales</taxon>
        <taxon>Pseudanabaenaceae</taxon>
        <taxon>Limnothrix</taxon>
    </lineage>
</organism>
<comment type="catalytic activity">
    <reaction evidence="7 8">
        <text>L-seryl-[protein] + ATP = O-phospho-L-seryl-[protein] + ADP + H(+)</text>
        <dbReference type="Rhea" id="RHEA:17989"/>
        <dbReference type="Rhea" id="RHEA-COMP:9863"/>
        <dbReference type="Rhea" id="RHEA-COMP:11604"/>
        <dbReference type="ChEBI" id="CHEBI:15378"/>
        <dbReference type="ChEBI" id="CHEBI:29999"/>
        <dbReference type="ChEBI" id="CHEBI:30616"/>
        <dbReference type="ChEBI" id="CHEBI:83421"/>
        <dbReference type="ChEBI" id="CHEBI:456216"/>
        <dbReference type="EC" id="2.7.11.1"/>
    </reaction>
</comment>
<dbReference type="PROSITE" id="PS00107">
    <property type="entry name" value="PROTEIN_KINASE_ATP"/>
    <property type="match status" value="1"/>
</dbReference>
<dbReference type="SMART" id="SM00220">
    <property type="entry name" value="S_TKc"/>
    <property type="match status" value="1"/>
</dbReference>
<dbReference type="PANTHER" id="PTHR24363">
    <property type="entry name" value="SERINE/THREONINE PROTEIN KINASE"/>
    <property type="match status" value="1"/>
</dbReference>
<evidence type="ECO:0000256" key="4">
    <source>
        <dbReference type="ARBA" id="ARBA00022777"/>
    </source>
</evidence>
<comment type="caution">
    <text evidence="12">The sequence shown here is derived from an EMBL/GenBank/DDBJ whole genome shotgun (WGS) entry which is preliminary data.</text>
</comment>
<keyword evidence="4 8" id="KW-0418">Kinase</keyword>
<dbReference type="Proteomes" id="UP001604335">
    <property type="component" value="Unassembled WGS sequence"/>
</dbReference>
<sequence>MSYCLNPACPHPENPDEAERCQTCGSSLLLGDRYRILRALGQGGFGATFLAEDISLPGSPKCVIKQLRPATTAPHVFEMARNLFQREAKTLGKIGNHPQIPQLLNFFERDKEFYLVQEFVDGMTLKGEVKKNGPYSEAAVRQFLSEALPILQYVHSNKVIHRDIKPDNLIRREQDKRLVLIDFGAVKDQVQTGPVSDQTALTAVSVGTPGYAPPEQLSLRPVYASDIYALGATCIYLLTGRSPKDLDYHPTTGEMMWQKYVHISAHLANVLKKMLEIAVKNRYQRSEDILRALDLEPYMDDLAQSMALPVSTEPTRPSMGGNFGGPPVANNTSRLAQSIRARRSRPELTGGLSTGSSLSGAAGNSGRVSGGNKPKAGGPMPWLKGNEVQTYYAKGRRDFAAHNISRGELPNVNLSGCIFRESKLDKTNLQGSNLTEANFAKASLLEANLRGAQLIRAYFHTANLAKADFRKADLSYANFTNANLSGANFCGANLTGAKIDEEQLAVAKTNWMTIMPSGKRGFM</sequence>
<gene>
    <name evidence="12" type="ORF">VPK24_00945</name>
</gene>
<dbReference type="GO" id="GO:0016301">
    <property type="term" value="F:kinase activity"/>
    <property type="evidence" value="ECO:0007669"/>
    <property type="project" value="UniProtKB-KW"/>
</dbReference>
<evidence type="ECO:0000256" key="9">
    <source>
        <dbReference type="PROSITE-ProRule" id="PRU10141"/>
    </source>
</evidence>